<dbReference type="GO" id="GO:0061630">
    <property type="term" value="F:ubiquitin protein ligase activity"/>
    <property type="evidence" value="ECO:0007669"/>
    <property type="project" value="UniProtKB-EC"/>
</dbReference>
<proteinExistence type="inferred from homology"/>
<dbReference type="PROSITE" id="PS50089">
    <property type="entry name" value="ZF_RING_2"/>
    <property type="match status" value="1"/>
</dbReference>
<dbReference type="SUPFAM" id="SSF57850">
    <property type="entry name" value="RING/U-box"/>
    <property type="match status" value="1"/>
</dbReference>
<feature type="compositionally biased region" description="Basic and acidic residues" evidence="11">
    <location>
        <begin position="469"/>
        <end position="492"/>
    </location>
</feature>
<keyword evidence="5" id="KW-0808">Transferase</keyword>
<evidence type="ECO:0000259" key="12">
    <source>
        <dbReference type="PROSITE" id="PS50089"/>
    </source>
</evidence>
<feature type="compositionally biased region" description="Basic and acidic residues" evidence="11">
    <location>
        <begin position="216"/>
        <end position="237"/>
    </location>
</feature>
<dbReference type="GeneID" id="94423889"/>
<evidence type="ECO:0000256" key="8">
    <source>
        <dbReference type="ARBA" id="ARBA00022786"/>
    </source>
</evidence>
<evidence type="ECO:0000259" key="13">
    <source>
        <dbReference type="PROSITE" id="PS51081"/>
    </source>
</evidence>
<keyword evidence="8" id="KW-0833">Ubl conjugation pathway</keyword>
<evidence type="ECO:0000256" key="6">
    <source>
        <dbReference type="ARBA" id="ARBA00022723"/>
    </source>
</evidence>
<dbReference type="InterPro" id="IPR013010">
    <property type="entry name" value="Znf_SIAH"/>
</dbReference>
<dbReference type="InterPro" id="IPR052088">
    <property type="entry name" value="E3_ubiquitin-ligase_SINA"/>
</dbReference>
<feature type="domain" description="RING-type" evidence="12">
    <location>
        <begin position="272"/>
        <end position="307"/>
    </location>
</feature>
<dbReference type="UniPathway" id="UPA00143"/>
<evidence type="ECO:0000256" key="11">
    <source>
        <dbReference type="SAM" id="MobiDB-lite"/>
    </source>
</evidence>
<feature type="region of interest" description="Disordered" evidence="11">
    <location>
        <begin position="469"/>
        <end position="599"/>
    </location>
</feature>
<evidence type="ECO:0000256" key="4">
    <source>
        <dbReference type="ARBA" id="ARBA00012483"/>
    </source>
</evidence>
<evidence type="ECO:0000313" key="15">
    <source>
        <dbReference type="Proteomes" id="UP000221165"/>
    </source>
</evidence>
<evidence type="ECO:0000256" key="2">
    <source>
        <dbReference type="ARBA" id="ARBA00004906"/>
    </source>
</evidence>
<dbReference type="Proteomes" id="UP000221165">
    <property type="component" value="Unassembled WGS sequence"/>
</dbReference>
<dbReference type="Pfam" id="PF21362">
    <property type="entry name" value="Sina_RING"/>
    <property type="match status" value="1"/>
</dbReference>
<evidence type="ECO:0000256" key="10">
    <source>
        <dbReference type="PROSITE-ProRule" id="PRU00455"/>
    </source>
</evidence>
<evidence type="ECO:0000256" key="5">
    <source>
        <dbReference type="ARBA" id="ARBA00022679"/>
    </source>
</evidence>
<dbReference type="InterPro" id="IPR049548">
    <property type="entry name" value="Sina-like_RING"/>
</dbReference>
<dbReference type="PANTHER" id="PTHR10315">
    <property type="entry name" value="E3 UBIQUITIN PROTEIN LIGASE SIAH"/>
    <property type="match status" value="1"/>
</dbReference>
<comment type="catalytic activity">
    <reaction evidence="1">
        <text>S-ubiquitinyl-[E2 ubiquitin-conjugating enzyme]-L-cysteine + [acceptor protein]-L-lysine = [E2 ubiquitin-conjugating enzyme]-L-cysteine + N(6)-ubiquitinyl-[acceptor protein]-L-lysine.</text>
        <dbReference type="EC" id="2.3.2.27"/>
    </reaction>
</comment>
<dbReference type="Pfam" id="PF21361">
    <property type="entry name" value="Sina_ZnF"/>
    <property type="match status" value="1"/>
</dbReference>
<comment type="similarity">
    <text evidence="3">Belongs to the SINA (Seven in absentia) family.</text>
</comment>
<gene>
    <name evidence="14" type="ORF">CSUI_000444</name>
</gene>
<sequence>MNRRGVCGRWEQDGPKVGVGGAVEGGHEEVLSAFHALRVTSSGADDRCVERIVEGQGELVSGSHDSVSSSVPVDRSATGAESIMFGSQAAPVLYSRIHTARVDGSPAAMVREGLQGPVHTEARISPRDTEQVAAENALLSQNLFLGDECARNPTSALATALADATAVFFQSSINGCDTSSSHPCCVENGPLQFTKPGACVASRGTDATGGAPTQSLRDKTDQPARRARKIRECRPSEDVGGGKQSLSTGDGGAVPLKGLGTQTTATLELLECGVCCEAMQSPIFQCVEGHTLCRSCKARVQQCPVCRSPDLDIRCRALERLADRLVDLPCRYRSFGCKDLLAYTQRQAHEQQCLYRPMQCPEARERALSVWILKRPSGPFASSVTAEFTNCTLSTDSCGFLDGEQEPLVKIGGAACQFEGSGEGLVRHLVRVHGYRVIESSHIRTRCTCQNSRTGLARRSKQVLEDLAQQEKRMRPRKKNSENKKDTLRRTVEGFAGGSAGLRSCGGEEEVAASTSCTGRRNQERSPSSGTGGRGSEGYDSAPEGESSGSVERGEADGVTEEQAGSATNGSSDSGGSGGMSEGCASARRSGRSTDLPASCEESRPQCLWQRDIYHCYGKYFVLRMHRRPEPEPQYYISLCVLHAKHHSNKYILRVSGNHRTYSFEGPVWTAGRGAAEIERVKDCLILPENIALFLSGAKGSENDLSLMDLTIVGDILPPE</sequence>
<reference evidence="14 15" key="1">
    <citation type="journal article" date="2017" name="Int. J. Parasitol.">
        <title>The genome of the protozoan parasite Cystoisospora suis and a reverse vaccinology approach to identify vaccine candidates.</title>
        <authorList>
            <person name="Palmieri N."/>
            <person name="Shrestha A."/>
            <person name="Ruttkowski B."/>
            <person name="Beck T."/>
            <person name="Vogl C."/>
            <person name="Tomley F."/>
            <person name="Blake D.P."/>
            <person name="Joachim A."/>
        </authorList>
    </citation>
    <scope>NUCLEOTIDE SEQUENCE [LARGE SCALE GENOMIC DNA]</scope>
    <source>
        <strain evidence="14 15">Wien I</strain>
    </source>
</reference>
<feature type="region of interest" description="Disordered" evidence="11">
    <location>
        <begin position="204"/>
        <end position="252"/>
    </location>
</feature>
<dbReference type="GO" id="GO:0008270">
    <property type="term" value="F:zinc ion binding"/>
    <property type="evidence" value="ECO:0007669"/>
    <property type="project" value="UniProtKB-KW"/>
</dbReference>
<comment type="caution">
    <text evidence="14">The sequence shown here is derived from an EMBL/GenBank/DDBJ whole genome shotgun (WGS) entry which is preliminary data.</text>
</comment>
<evidence type="ECO:0000256" key="9">
    <source>
        <dbReference type="ARBA" id="ARBA00022833"/>
    </source>
</evidence>
<dbReference type="EMBL" id="MIGC01000183">
    <property type="protein sequence ID" value="PHJ25703.1"/>
    <property type="molecule type" value="Genomic_DNA"/>
</dbReference>
<dbReference type="InterPro" id="IPR013083">
    <property type="entry name" value="Znf_RING/FYVE/PHD"/>
</dbReference>
<keyword evidence="9" id="KW-0862">Zinc</keyword>
<dbReference type="Gene3D" id="3.30.40.10">
    <property type="entry name" value="Zinc/RING finger domain, C3HC4 (zinc finger)"/>
    <property type="match status" value="2"/>
</dbReference>
<dbReference type="CDD" id="cd16571">
    <property type="entry name" value="RING-HC_SIAHs"/>
    <property type="match status" value="1"/>
</dbReference>
<dbReference type="VEuPathDB" id="ToxoDB:CSUI_000444"/>
<accession>A0A2C6LGW1</accession>
<dbReference type="PANTHER" id="PTHR10315:SF117">
    <property type="entry name" value="RING-TYPE E3 UBIQUITIN TRANSFERASE"/>
    <property type="match status" value="1"/>
</dbReference>
<dbReference type="InterPro" id="IPR008974">
    <property type="entry name" value="TRAF-like"/>
</dbReference>
<dbReference type="Gene3D" id="2.60.210.10">
    <property type="entry name" value="Apoptosis, Tumor Necrosis Factor Receptor Associated Protein 2, Chain A"/>
    <property type="match status" value="1"/>
</dbReference>
<dbReference type="GO" id="GO:0005737">
    <property type="term" value="C:cytoplasm"/>
    <property type="evidence" value="ECO:0007669"/>
    <property type="project" value="TreeGrafter"/>
</dbReference>
<organism evidence="14 15">
    <name type="scientific">Cystoisospora suis</name>
    <dbReference type="NCBI Taxonomy" id="483139"/>
    <lineage>
        <taxon>Eukaryota</taxon>
        <taxon>Sar</taxon>
        <taxon>Alveolata</taxon>
        <taxon>Apicomplexa</taxon>
        <taxon>Conoidasida</taxon>
        <taxon>Coccidia</taxon>
        <taxon>Eucoccidiorida</taxon>
        <taxon>Eimeriorina</taxon>
        <taxon>Sarcocystidae</taxon>
        <taxon>Cystoisospora</taxon>
    </lineage>
</organism>
<dbReference type="RefSeq" id="XP_067927349.1">
    <property type="nucleotide sequence ID" value="XM_068060678.1"/>
</dbReference>
<dbReference type="OrthoDB" id="349052at2759"/>
<evidence type="ECO:0000256" key="1">
    <source>
        <dbReference type="ARBA" id="ARBA00000900"/>
    </source>
</evidence>
<feature type="domain" description="SIAH-type" evidence="13">
    <location>
        <begin position="325"/>
        <end position="434"/>
    </location>
</feature>
<dbReference type="PROSITE" id="PS51081">
    <property type="entry name" value="ZF_SIAH"/>
    <property type="match status" value="1"/>
</dbReference>
<feature type="compositionally biased region" description="Low complexity" evidence="11">
    <location>
        <begin position="538"/>
        <end position="551"/>
    </location>
</feature>
<keyword evidence="7 10" id="KW-0863">Zinc-finger</keyword>
<dbReference type="InterPro" id="IPR001841">
    <property type="entry name" value="Znf_RING"/>
</dbReference>
<keyword evidence="6" id="KW-0479">Metal-binding</keyword>
<evidence type="ECO:0000256" key="3">
    <source>
        <dbReference type="ARBA" id="ARBA00009119"/>
    </source>
</evidence>
<protein>
    <recommendedName>
        <fullName evidence="4">RING-type E3 ubiquitin transferase</fullName>
        <ecNumber evidence="4">2.3.2.27</ecNumber>
    </recommendedName>
</protein>
<dbReference type="SUPFAM" id="SSF49599">
    <property type="entry name" value="TRAF domain-like"/>
    <property type="match status" value="1"/>
</dbReference>
<dbReference type="EC" id="2.3.2.27" evidence="4"/>
<evidence type="ECO:0000313" key="14">
    <source>
        <dbReference type="EMBL" id="PHJ25703.1"/>
    </source>
</evidence>
<comment type="pathway">
    <text evidence="2">Protein modification; protein ubiquitination.</text>
</comment>
<name>A0A2C6LGW1_9APIC</name>
<dbReference type="GO" id="GO:0016567">
    <property type="term" value="P:protein ubiquitination"/>
    <property type="evidence" value="ECO:0007669"/>
    <property type="project" value="UniProtKB-UniPathway"/>
</dbReference>
<evidence type="ECO:0000256" key="7">
    <source>
        <dbReference type="ARBA" id="ARBA00022771"/>
    </source>
</evidence>
<dbReference type="AlphaFoldDB" id="A0A2C6LGW1"/>
<keyword evidence="15" id="KW-1185">Reference proteome</keyword>